<feature type="region of interest" description="Disordered" evidence="15">
    <location>
        <begin position="569"/>
        <end position="610"/>
    </location>
</feature>
<feature type="compositionally biased region" description="Basic residues" evidence="15">
    <location>
        <begin position="947"/>
        <end position="964"/>
    </location>
</feature>
<dbReference type="GO" id="GO:0140999">
    <property type="term" value="F:histone H3K4 trimethyltransferase activity"/>
    <property type="evidence" value="ECO:0007669"/>
    <property type="project" value="UniProtKB-EC"/>
</dbReference>
<keyword evidence="10" id="KW-0539">Nucleus</keyword>
<dbReference type="PROSITE" id="PS50868">
    <property type="entry name" value="POST_SET"/>
    <property type="match status" value="1"/>
</dbReference>
<dbReference type="SUPFAM" id="SSF54928">
    <property type="entry name" value="RNA-binding domain, RBD"/>
    <property type="match status" value="1"/>
</dbReference>
<evidence type="ECO:0000256" key="11">
    <source>
        <dbReference type="ARBA" id="ARBA00047571"/>
    </source>
</evidence>
<keyword evidence="5" id="KW-0949">S-adenosyl-L-methionine</keyword>
<comment type="catalytic activity">
    <reaction evidence="11">
        <text>L-lysyl(4)-[histone H3] + 3 S-adenosyl-L-methionine = N(6),N(6),N(6)-trimethyl-L-lysyl(4)-[histone H3] + 3 S-adenosyl-L-homocysteine + 3 H(+)</text>
        <dbReference type="Rhea" id="RHEA:60260"/>
        <dbReference type="Rhea" id="RHEA-COMP:15537"/>
        <dbReference type="Rhea" id="RHEA-COMP:15547"/>
        <dbReference type="ChEBI" id="CHEBI:15378"/>
        <dbReference type="ChEBI" id="CHEBI:29969"/>
        <dbReference type="ChEBI" id="CHEBI:57856"/>
        <dbReference type="ChEBI" id="CHEBI:59789"/>
        <dbReference type="ChEBI" id="CHEBI:61961"/>
        <dbReference type="EC" id="2.1.1.354"/>
    </reaction>
</comment>
<dbReference type="InterPro" id="IPR037841">
    <property type="entry name" value="SET_SETD1A/B"/>
</dbReference>
<evidence type="ECO:0000256" key="2">
    <source>
        <dbReference type="ARBA" id="ARBA00012182"/>
    </source>
</evidence>
<gene>
    <name evidence="19" type="ORF">OBRU01_17907</name>
</gene>
<sequence length="1380" mass="155207">MNKPQRVCEICFNVLQVFGYAFVEDMEVVDEFLLASLSGVGAGVDTVIAFLVLGPVPTKSDSLAIQNIEENLMNGGMEHKTPGHNVLPHKAKNYKLLMDPCLIKGATIIKRYDGVVPGDTSYPPVQCRDPRSQLSRKWNKTEPADLPVPRFKIDDKYVGIPPQLEITIGNLNDNIDKAFLSDMMNKIGPFDELTIYYHPQSNRHLGFARILYQDVKSAKLCVEKYNGKSVMGKVLDVFHDSFGKKCQEMYEGKTGDNKSCLFPLHPKPVVDNEIVKPPKVEPPAIKKPEESKLSDKCLTSCFLTRHRDRERYSRTTSETSEETRVLSTPYVTSTHPPEIPYTPAGPLPYDPYYQPGEETRVLSTPYVTSTHPPEIPYTPAGPLPYDPYYQPGEETRVLSTPYVTSTHPPEIPYTPAGPLPYDPYYYPGEVTRVLSKPYVTSTHPPEIPYTPAGPLPYDPYYQPGYKYEESSRPSDRQSDRPSDRNERRSAVSNAVPKKEETKKEASPEVIETKEKEKEPPPEVVVSEPEPPPPGEDDEVLEPEAKPPPPAEDPKTFDLDTRIALLLKGATGGGGMAPPFLAFGASPGHDDDKLPTTIPDLDSQGPPSDDDGKFTTICPKLLHIQFYVWENKAQSTAVSVVSVKTKPDFDPEPLSQTPSPYLSREFYLECIKITVEKELDNPYFSTINSIIERVTAELKMILKRDFNKKMIESTAFKNFEGWWDEQSRKTTTKPKEDSSQPLQKEETVDSIKTIMESRDSPLELGGYGAGIGLGLRAAIPKMPSFRKKRKIPSPEEMVQNSDEEKELPTSPRNRTTGSYLSRSRRRQSSSTSSRSSSSSAESERKLPFKVVSNKDRLLAKERLRREKRRRNTEYMEQIEREFLEEQRKIKEVLTPPQPEKPPDESTPDLKSEESRASPVKNHLKSPDKSKQDSLEEGEITSEEESLQTRRKKDKKKKKGESRKRVVSLSDNSAAEGASVNGVKDASSALSETSSPQSQASQASQASQVALDHSLFESPAYESALHASVTFKPRDIMGEMQIMYEFLTRGVDREDVQYLRRAYEALLAEDAQGYWLNDTHWVDHPPTDVCYSPPKKNGSARTEGYYKMDVRIKAKYKYHHGRTAAPTLSSQAEDKLKASKMQLLSREARSNQRRLLTAFGTDTDSDLLKFNQLKFRKKQLKFAKSGIHDWGLFAQEPIAADEMVIEYVGQMIRPIVADVREAHYEATGIGSSYLFRIDLDTIIDATKCGNLARFINHSCNVSIYTSVINLQAHYEATGIGSSYLFRIDLDTIMDATKSGNLARFINRSCNVSIYTSVINLEALTDHVMSGTPLCPQSQKKIVIYSKQPIGVDEEITYDYKFPLEDEKIPCLCGAPQCRGFLN</sequence>
<proteinExistence type="predicted"/>
<feature type="compositionally biased region" description="Low complexity" evidence="15">
    <location>
        <begin position="992"/>
        <end position="1004"/>
    </location>
</feature>
<keyword evidence="8" id="KW-0805">Transcription regulation</keyword>
<dbReference type="STRING" id="104452.A0A0L7KZP9"/>
<dbReference type="Pfam" id="PF11764">
    <property type="entry name" value="N-SET"/>
    <property type="match status" value="1"/>
</dbReference>
<dbReference type="PANTHER" id="PTHR45814:SF2">
    <property type="entry name" value="HISTONE-LYSINE N-METHYLTRANSFERASE SETD1"/>
    <property type="match status" value="1"/>
</dbReference>
<dbReference type="CDD" id="cd19169">
    <property type="entry name" value="SET_SETD1"/>
    <property type="match status" value="1"/>
</dbReference>
<dbReference type="SMART" id="SM00360">
    <property type="entry name" value="RRM"/>
    <property type="match status" value="1"/>
</dbReference>
<feature type="compositionally biased region" description="Basic and acidic residues" evidence="15">
    <location>
        <begin position="899"/>
        <end position="914"/>
    </location>
</feature>
<dbReference type="EC" id="2.1.1.354" evidence="2"/>
<dbReference type="PROSITE" id="PS50280">
    <property type="entry name" value="SET"/>
    <property type="match status" value="1"/>
</dbReference>
<dbReference type="InterPro" id="IPR024657">
    <property type="entry name" value="COMPASS_Set1_N-SET"/>
</dbReference>
<feature type="compositionally biased region" description="Acidic residues" evidence="15">
    <location>
        <begin position="933"/>
        <end position="944"/>
    </location>
</feature>
<feature type="domain" description="Post-SET" evidence="18">
    <location>
        <begin position="1364"/>
        <end position="1380"/>
    </location>
</feature>
<feature type="compositionally biased region" description="Basic and acidic residues" evidence="15">
    <location>
        <begin position="496"/>
        <end position="520"/>
    </location>
</feature>
<evidence type="ECO:0000256" key="8">
    <source>
        <dbReference type="ARBA" id="ARBA00023015"/>
    </source>
</evidence>
<feature type="region of interest" description="Disordered" evidence="15">
    <location>
        <begin position="312"/>
        <end position="345"/>
    </location>
</feature>
<dbReference type="Pfam" id="PF00856">
    <property type="entry name" value="SET"/>
    <property type="match status" value="2"/>
</dbReference>
<evidence type="ECO:0000313" key="20">
    <source>
        <dbReference type="Proteomes" id="UP000037510"/>
    </source>
</evidence>
<dbReference type="SMART" id="SM01291">
    <property type="entry name" value="N-SET"/>
    <property type="match status" value="1"/>
</dbReference>
<feature type="region of interest" description="Disordered" evidence="15">
    <location>
        <begin position="725"/>
        <end position="748"/>
    </location>
</feature>
<organism evidence="19 20">
    <name type="scientific">Operophtera brumata</name>
    <name type="common">Winter moth</name>
    <name type="synonym">Phalaena brumata</name>
    <dbReference type="NCBI Taxonomy" id="104452"/>
    <lineage>
        <taxon>Eukaryota</taxon>
        <taxon>Metazoa</taxon>
        <taxon>Ecdysozoa</taxon>
        <taxon>Arthropoda</taxon>
        <taxon>Hexapoda</taxon>
        <taxon>Insecta</taxon>
        <taxon>Pterygota</taxon>
        <taxon>Neoptera</taxon>
        <taxon>Endopterygota</taxon>
        <taxon>Lepidoptera</taxon>
        <taxon>Glossata</taxon>
        <taxon>Ditrysia</taxon>
        <taxon>Geometroidea</taxon>
        <taxon>Geometridae</taxon>
        <taxon>Larentiinae</taxon>
        <taxon>Operophtera</taxon>
    </lineage>
</organism>
<evidence type="ECO:0000256" key="10">
    <source>
        <dbReference type="ARBA" id="ARBA00023242"/>
    </source>
</evidence>
<feature type="compositionally biased region" description="Low complexity" evidence="15">
    <location>
        <begin position="827"/>
        <end position="839"/>
    </location>
</feature>
<dbReference type="EMBL" id="JTDY01003997">
    <property type="protein sequence ID" value="KOB68733.1"/>
    <property type="molecule type" value="Genomic_DNA"/>
</dbReference>
<evidence type="ECO:0000256" key="6">
    <source>
        <dbReference type="ARBA" id="ARBA00022853"/>
    </source>
</evidence>
<dbReference type="GO" id="GO:0048188">
    <property type="term" value="C:Set1C/COMPASS complex"/>
    <property type="evidence" value="ECO:0007669"/>
    <property type="project" value="InterPro"/>
</dbReference>
<keyword evidence="3 19" id="KW-0489">Methyltransferase</keyword>
<dbReference type="InterPro" id="IPR000504">
    <property type="entry name" value="RRM_dom"/>
</dbReference>
<dbReference type="PANTHER" id="PTHR45814">
    <property type="entry name" value="HISTONE-LYSINE N-METHYLTRANSFERASE SETD1"/>
    <property type="match status" value="1"/>
</dbReference>
<feature type="compositionally biased region" description="Basic and acidic residues" evidence="15">
    <location>
        <begin position="466"/>
        <end position="489"/>
    </location>
</feature>
<feature type="compositionally biased region" description="Basic and acidic residues" evidence="15">
    <location>
        <begin position="923"/>
        <end position="932"/>
    </location>
</feature>
<dbReference type="Gene3D" id="3.30.70.330">
    <property type="match status" value="1"/>
</dbReference>
<dbReference type="Proteomes" id="UP000037510">
    <property type="component" value="Unassembled WGS sequence"/>
</dbReference>
<evidence type="ECO:0000256" key="1">
    <source>
        <dbReference type="ARBA" id="ARBA00004123"/>
    </source>
</evidence>
<feature type="region of interest" description="Disordered" evidence="15">
    <location>
        <begin position="783"/>
        <end position="1004"/>
    </location>
</feature>
<dbReference type="GO" id="GO:0003723">
    <property type="term" value="F:RNA binding"/>
    <property type="evidence" value="ECO:0007669"/>
    <property type="project" value="UniProtKB-UniRule"/>
</dbReference>
<evidence type="ECO:0000256" key="9">
    <source>
        <dbReference type="ARBA" id="ARBA00023163"/>
    </source>
</evidence>
<evidence type="ECO:0000256" key="4">
    <source>
        <dbReference type="ARBA" id="ARBA00022679"/>
    </source>
</evidence>
<evidence type="ECO:0000256" key="7">
    <source>
        <dbReference type="ARBA" id="ARBA00022884"/>
    </source>
</evidence>
<dbReference type="InterPro" id="IPR046341">
    <property type="entry name" value="SET_dom_sf"/>
</dbReference>
<evidence type="ECO:0000259" key="18">
    <source>
        <dbReference type="PROSITE" id="PS50868"/>
    </source>
</evidence>
<reference evidence="19 20" key="1">
    <citation type="journal article" date="2015" name="Genome Biol. Evol.">
        <title>The genome of winter moth (Operophtera brumata) provides a genomic perspective on sexual dimorphism and phenology.</title>
        <authorList>
            <person name="Derks M.F."/>
            <person name="Smit S."/>
            <person name="Salis L."/>
            <person name="Schijlen E."/>
            <person name="Bossers A."/>
            <person name="Mateman C."/>
            <person name="Pijl A.S."/>
            <person name="de Ridder D."/>
            <person name="Groenen M.A."/>
            <person name="Visser M.E."/>
            <person name="Megens H.J."/>
        </authorList>
    </citation>
    <scope>NUCLEOTIDE SEQUENCE [LARGE SCALE GENOMIC DNA]</scope>
    <source>
        <strain evidence="19">WM2013NL</strain>
        <tissue evidence="19">Head and thorax</tissue>
    </source>
</reference>
<evidence type="ECO:0000256" key="3">
    <source>
        <dbReference type="ARBA" id="ARBA00022603"/>
    </source>
</evidence>
<dbReference type="Pfam" id="PF00076">
    <property type="entry name" value="RRM_1"/>
    <property type="match status" value="1"/>
</dbReference>
<evidence type="ECO:0000256" key="13">
    <source>
        <dbReference type="ARBA" id="ARBA00049129"/>
    </source>
</evidence>
<dbReference type="InterPro" id="IPR035979">
    <property type="entry name" value="RBD_domain_sf"/>
</dbReference>
<evidence type="ECO:0000259" key="16">
    <source>
        <dbReference type="PROSITE" id="PS50102"/>
    </source>
</evidence>
<evidence type="ECO:0000256" key="5">
    <source>
        <dbReference type="ARBA" id="ARBA00022691"/>
    </source>
</evidence>
<comment type="subcellular location">
    <subcellularLocation>
        <location evidence="1">Nucleus</location>
    </subcellularLocation>
</comment>
<keyword evidence="6" id="KW-0156">Chromatin regulator</keyword>
<feature type="compositionally biased region" description="Basic and acidic residues" evidence="15">
    <location>
        <begin position="840"/>
        <end position="863"/>
    </location>
</feature>
<dbReference type="GO" id="GO:0032259">
    <property type="term" value="P:methylation"/>
    <property type="evidence" value="ECO:0007669"/>
    <property type="project" value="UniProtKB-KW"/>
</dbReference>
<feature type="compositionally biased region" description="Pro residues" evidence="15">
    <location>
        <begin position="445"/>
        <end position="457"/>
    </location>
</feature>
<evidence type="ECO:0000259" key="17">
    <source>
        <dbReference type="PROSITE" id="PS50280"/>
    </source>
</evidence>
<comment type="catalytic activity">
    <reaction evidence="12">
        <text>N(6)-methyl-L-lysyl(4)-[histone H3] + S-adenosyl-L-methionine = N(6),N(6)-dimethyl-L-lysyl(4)-[histone H3] + S-adenosyl-L-homocysteine + H(+)</text>
        <dbReference type="Rhea" id="RHEA:60268"/>
        <dbReference type="Rhea" id="RHEA-COMP:15540"/>
        <dbReference type="Rhea" id="RHEA-COMP:15543"/>
        <dbReference type="ChEBI" id="CHEBI:15378"/>
        <dbReference type="ChEBI" id="CHEBI:57856"/>
        <dbReference type="ChEBI" id="CHEBI:59789"/>
        <dbReference type="ChEBI" id="CHEBI:61929"/>
        <dbReference type="ChEBI" id="CHEBI:61976"/>
    </reaction>
</comment>
<keyword evidence="4 19" id="KW-0808">Transferase</keyword>
<dbReference type="InterPro" id="IPR001214">
    <property type="entry name" value="SET_dom"/>
</dbReference>
<evidence type="ECO:0000256" key="15">
    <source>
        <dbReference type="SAM" id="MobiDB-lite"/>
    </source>
</evidence>
<dbReference type="InterPro" id="IPR012677">
    <property type="entry name" value="Nucleotide-bd_a/b_plait_sf"/>
</dbReference>
<dbReference type="SMART" id="SM00317">
    <property type="entry name" value="SET"/>
    <property type="match status" value="1"/>
</dbReference>
<feature type="domain" description="RRM" evidence="16">
    <location>
        <begin position="164"/>
        <end position="237"/>
    </location>
</feature>
<dbReference type="InterPro" id="IPR044570">
    <property type="entry name" value="Set1-like"/>
</dbReference>
<feature type="compositionally biased region" description="Polar residues" evidence="15">
    <location>
        <begin position="325"/>
        <end position="335"/>
    </location>
</feature>
<keyword evidence="7 14" id="KW-0694">RNA-binding</keyword>
<name>A0A0L7KZP9_OPEBR</name>
<protein>
    <recommendedName>
        <fullName evidence="2">[histone H3]-lysine(4) N-trimethyltransferase</fullName>
        <ecNumber evidence="2">2.1.1.354</ecNumber>
    </recommendedName>
</protein>
<feature type="domain" description="SET" evidence="17">
    <location>
        <begin position="1176"/>
        <end position="1358"/>
    </location>
</feature>
<comment type="caution">
    <text evidence="19">The sequence shown here is derived from an EMBL/GenBank/DDBJ whole genome shotgun (WGS) entry which is preliminary data.</text>
</comment>
<accession>A0A0L7KZP9</accession>
<dbReference type="SUPFAM" id="SSF82199">
    <property type="entry name" value="SET domain"/>
    <property type="match status" value="2"/>
</dbReference>
<evidence type="ECO:0000313" key="19">
    <source>
        <dbReference type="EMBL" id="KOB68733.1"/>
    </source>
</evidence>
<comment type="catalytic activity">
    <reaction evidence="13">
        <text>N(6),N(6)-dimethyl-L-lysyl(4)-[histone H3] + S-adenosyl-L-methionine = N(6),N(6),N(6)-trimethyl-L-lysyl(4)-[histone H3] + S-adenosyl-L-homocysteine + H(+)</text>
        <dbReference type="Rhea" id="RHEA:60272"/>
        <dbReference type="Rhea" id="RHEA-COMP:15537"/>
        <dbReference type="Rhea" id="RHEA-COMP:15540"/>
        <dbReference type="ChEBI" id="CHEBI:15378"/>
        <dbReference type="ChEBI" id="CHEBI:57856"/>
        <dbReference type="ChEBI" id="CHEBI:59789"/>
        <dbReference type="ChEBI" id="CHEBI:61961"/>
        <dbReference type="ChEBI" id="CHEBI:61976"/>
    </reaction>
</comment>
<feature type="region of interest" description="Disordered" evidence="15">
    <location>
        <begin position="440"/>
        <end position="556"/>
    </location>
</feature>
<evidence type="ECO:0000256" key="14">
    <source>
        <dbReference type="PROSITE-ProRule" id="PRU00176"/>
    </source>
</evidence>
<keyword evidence="20" id="KW-1185">Reference proteome</keyword>
<feature type="compositionally biased region" description="Polar residues" evidence="15">
    <location>
        <begin position="809"/>
        <end position="819"/>
    </location>
</feature>
<dbReference type="InterPro" id="IPR003616">
    <property type="entry name" value="Post-SET_dom"/>
</dbReference>
<evidence type="ECO:0000256" key="12">
    <source>
        <dbReference type="ARBA" id="ARBA00047583"/>
    </source>
</evidence>
<feature type="compositionally biased region" description="Basic and acidic residues" evidence="15">
    <location>
        <begin position="870"/>
        <end position="890"/>
    </location>
</feature>
<keyword evidence="9" id="KW-0804">Transcription</keyword>
<dbReference type="Gene3D" id="2.170.270.10">
    <property type="entry name" value="SET domain"/>
    <property type="match status" value="2"/>
</dbReference>
<dbReference type="PROSITE" id="PS50102">
    <property type="entry name" value="RRM"/>
    <property type="match status" value="1"/>
</dbReference>
<dbReference type="SMART" id="SM00508">
    <property type="entry name" value="PostSET"/>
    <property type="match status" value="1"/>
</dbReference>